<evidence type="ECO:0000313" key="1">
    <source>
        <dbReference type="EMBL" id="KNF10145.1"/>
    </source>
</evidence>
<dbReference type="Pfam" id="PF04456">
    <property type="entry name" value="DUF503"/>
    <property type="match status" value="1"/>
</dbReference>
<organism evidence="1 2">
    <name type="scientific">Gottschalkia purinilytica</name>
    <name type="common">Clostridium purinilyticum</name>
    <dbReference type="NCBI Taxonomy" id="1503"/>
    <lineage>
        <taxon>Bacteria</taxon>
        <taxon>Bacillati</taxon>
        <taxon>Bacillota</taxon>
        <taxon>Tissierellia</taxon>
        <taxon>Tissierellales</taxon>
        <taxon>Gottschalkiaceae</taxon>
        <taxon>Gottschalkia</taxon>
    </lineage>
</organism>
<dbReference type="RefSeq" id="WP_050353868.1">
    <property type="nucleotide sequence ID" value="NZ_LGSS01000001.1"/>
</dbReference>
<dbReference type="SUPFAM" id="SSF103007">
    <property type="entry name" value="Hypothetical protein TT1725"/>
    <property type="match status" value="1"/>
</dbReference>
<reference evidence="2" key="1">
    <citation type="submission" date="2015-07" db="EMBL/GenBank/DDBJ databases">
        <title>Draft genome sequence of the purine-degrading Gottschalkia purinilyticum DSM 1384 (formerly Clostridium purinilyticum).</title>
        <authorList>
            <person name="Poehlein A."/>
            <person name="Schiel-Bengelsdorf B."/>
            <person name="Bengelsdorf F.R."/>
            <person name="Daniel R."/>
            <person name="Duerre P."/>
        </authorList>
    </citation>
    <scope>NUCLEOTIDE SEQUENCE [LARGE SCALE GENOMIC DNA]</scope>
    <source>
        <strain evidence="2">DSM 1384</strain>
    </source>
</reference>
<dbReference type="AlphaFoldDB" id="A0A0L0WFE6"/>
<evidence type="ECO:0000313" key="2">
    <source>
        <dbReference type="Proteomes" id="UP000037267"/>
    </source>
</evidence>
<dbReference type="OrthoDB" id="9809023at2"/>
<protein>
    <recommendedName>
        <fullName evidence="3">DUF503 domain-containing protein</fullName>
    </recommendedName>
</protein>
<accession>A0A0L0WFE6</accession>
<dbReference type="Gene3D" id="3.30.70.1120">
    <property type="entry name" value="TT1725-like"/>
    <property type="match status" value="1"/>
</dbReference>
<sequence length="93" mass="10523">MIIGACTLELRIYEANSLKDKRQVIKSIIGKVRSRFNISIAEIDLNDTWKNSVIGFSCVTNDTTHANQIISTVLKFIEGDGRVEVIYHEIEIL</sequence>
<gene>
    <name evidence="1" type="ORF">CLPU_1c03100</name>
</gene>
<comment type="caution">
    <text evidence="1">The sequence shown here is derived from an EMBL/GenBank/DDBJ whole genome shotgun (WGS) entry which is preliminary data.</text>
</comment>
<keyword evidence="2" id="KW-1185">Reference proteome</keyword>
<dbReference type="STRING" id="1503.CLPU_1c03100"/>
<dbReference type="InterPro" id="IPR007546">
    <property type="entry name" value="DUF503"/>
</dbReference>
<dbReference type="Proteomes" id="UP000037267">
    <property type="component" value="Unassembled WGS sequence"/>
</dbReference>
<proteinExistence type="predicted"/>
<name>A0A0L0WFE6_GOTPU</name>
<dbReference type="PANTHER" id="PTHR36441:SF1">
    <property type="entry name" value="DUF503 DOMAIN-CONTAINING PROTEIN"/>
    <property type="match status" value="1"/>
</dbReference>
<evidence type="ECO:0008006" key="3">
    <source>
        <dbReference type="Google" id="ProtNLM"/>
    </source>
</evidence>
<dbReference type="PANTHER" id="PTHR36441">
    <property type="entry name" value="HYPOTHETICAL CYTOSOLIC PROTEIN"/>
    <property type="match status" value="1"/>
</dbReference>
<dbReference type="InterPro" id="IPR036746">
    <property type="entry name" value="TT1725-like_sf"/>
</dbReference>
<dbReference type="EMBL" id="LGSS01000001">
    <property type="protein sequence ID" value="KNF10145.1"/>
    <property type="molecule type" value="Genomic_DNA"/>
</dbReference>